<dbReference type="EMBL" id="JBHMCA010000063">
    <property type="protein sequence ID" value="MFB9449079.1"/>
    <property type="molecule type" value="Genomic_DNA"/>
</dbReference>
<evidence type="ECO:0000313" key="1">
    <source>
        <dbReference type="EMBL" id="MFB9449079.1"/>
    </source>
</evidence>
<organism evidence="1 2">
    <name type="scientific">Dactylosporangium vinaceum</name>
    <dbReference type="NCBI Taxonomy" id="53362"/>
    <lineage>
        <taxon>Bacteria</taxon>
        <taxon>Bacillati</taxon>
        <taxon>Actinomycetota</taxon>
        <taxon>Actinomycetes</taxon>
        <taxon>Micromonosporales</taxon>
        <taxon>Micromonosporaceae</taxon>
        <taxon>Dactylosporangium</taxon>
    </lineage>
</organism>
<protein>
    <submittedName>
        <fullName evidence="1">Uncharacterized protein</fullName>
    </submittedName>
</protein>
<proteinExistence type="predicted"/>
<evidence type="ECO:0000313" key="2">
    <source>
        <dbReference type="Proteomes" id="UP001589608"/>
    </source>
</evidence>
<gene>
    <name evidence="1" type="ORF">ACFFTR_38890</name>
</gene>
<sequence length="174" mass="19954">MRFTLTYDGPLKPDGDARHKMDIRRQLHRQLAELWTHEPLRNMGNAAEHYELVGGRGFTSVVHDAFKLRAELDVLLLREAAPGGILSRADIDNQLKTLFDALSCPHLQQVPTDWQPDSAEQPLHCLLQDDRYITRVNLETERWLDAPRPQYVRLFIRVRVTTAYPTFGSVALGI</sequence>
<name>A0ABV5MJS7_9ACTN</name>
<dbReference type="Proteomes" id="UP001589608">
    <property type="component" value="Unassembled WGS sequence"/>
</dbReference>
<comment type="caution">
    <text evidence="1">The sequence shown here is derived from an EMBL/GenBank/DDBJ whole genome shotgun (WGS) entry which is preliminary data.</text>
</comment>
<keyword evidence="2" id="KW-1185">Reference proteome</keyword>
<reference evidence="1 2" key="1">
    <citation type="submission" date="2024-09" db="EMBL/GenBank/DDBJ databases">
        <authorList>
            <person name="Sun Q."/>
            <person name="Mori K."/>
        </authorList>
    </citation>
    <scope>NUCLEOTIDE SEQUENCE [LARGE SCALE GENOMIC DNA]</scope>
    <source>
        <strain evidence="1 2">JCM 3307</strain>
    </source>
</reference>
<dbReference type="RefSeq" id="WP_223092756.1">
    <property type="nucleotide sequence ID" value="NZ_CP061913.1"/>
</dbReference>
<accession>A0ABV5MJS7</accession>